<reference evidence="1 2" key="1">
    <citation type="submission" date="2018-06" db="EMBL/GenBank/DDBJ databases">
        <title>Comparative genomics reveals the genomic features of Rhizophagus irregularis, R. cerebriforme, R. diaphanum and Gigaspora rosea, and their symbiotic lifestyle signature.</title>
        <authorList>
            <person name="Morin E."/>
            <person name="San Clemente H."/>
            <person name="Chen E.C.H."/>
            <person name="De La Providencia I."/>
            <person name="Hainaut M."/>
            <person name="Kuo A."/>
            <person name="Kohler A."/>
            <person name="Murat C."/>
            <person name="Tang N."/>
            <person name="Roy S."/>
            <person name="Loubradou J."/>
            <person name="Henrissat B."/>
            <person name="Grigoriev I.V."/>
            <person name="Corradi N."/>
            <person name="Roux C."/>
            <person name="Martin F.M."/>
        </authorList>
    </citation>
    <scope>NUCLEOTIDE SEQUENCE [LARGE SCALE GENOMIC DNA]</scope>
    <source>
        <strain evidence="1 2">DAOM 227022</strain>
    </source>
</reference>
<dbReference type="Proteomes" id="UP000265703">
    <property type="component" value="Unassembled WGS sequence"/>
</dbReference>
<evidence type="ECO:0000313" key="1">
    <source>
        <dbReference type="EMBL" id="RIA80398.1"/>
    </source>
</evidence>
<protein>
    <submittedName>
        <fullName evidence="1">Uncharacterized protein</fullName>
    </submittedName>
</protein>
<accession>A0A397S348</accession>
<dbReference type="EMBL" id="QKYT01000979">
    <property type="protein sequence ID" value="RIA80398.1"/>
    <property type="molecule type" value="Genomic_DNA"/>
</dbReference>
<keyword evidence="2" id="KW-1185">Reference proteome</keyword>
<organism evidence="1 2">
    <name type="scientific">Glomus cerebriforme</name>
    <dbReference type="NCBI Taxonomy" id="658196"/>
    <lineage>
        <taxon>Eukaryota</taxon>
        <taxon>Fungi</taxon>
        <taxon>Fungi incertae sedis</taxon>
        <taxon>Mucoromycota</taxon>
        <taxon>Glomeromycotina</taxon>
        <taxon>Glomeromycetes</taxon>
        <taxon>Glomerales</taxon>
        <taxon>Glomeraceae</taxon>
        <taxon>Glomus</taxon>
    </lineage>
</organism>
<sequence>MTSQRLYKANQFRKLTNDINKELEEEFFDHKRFEYKKAIKQFVLSANRQRRTHLTVLKREDGTFCVKFLPATELMQIFKVGDLKFTVIDFKSDNKQLVYFKKCIKYRVKFRDVKEFTLEQHKKFAEMSYKAYVDWLKPIVEAGGYKMVIDHNPKCFKNKEIKKKIDEGMKPKYIVKSRL</sequence>
<name>A0A397S348_9GLOM</name>
<gene>
    <name evidence="1" type="ORF">C1645_792629</name>
</gene>
<comment type="caution">
    <text evidence="1">The sequence shown here is derived from an EMBL/GenBank/DDBJ whole genome shotgun (WGS) entry which is preliminary data.</text>
</comment>
<evidence type="ECO:0000313" key="2">
    <source>
        <dbReference type="Proteomes" id="UP000265703"/>
    </source>
</evidence>
<proteinExistence type="predicted"/>
<dbReference type="OrthoDB" id="2387458at2759"/>
<dbReference type="AlphaFoldDB" id="A0A397S348"/>